<feature type="compositionally biased region" description="Polar residues" evidence="3">
    <location>
        <begin position="812"/>
        <end position="827"/>
    </location>
</feature>
<dbReference type="GO" id="GO:0008821">
    <property type="term" value="F:crossover junction DNA endonuclease activity"/>
    <property type="evidence" value="ECO:0007669"/>
    <property type="project" value="InterPro"/>
</dbReference>
<dbReference type="SUPFAM" id="SSF88723">
    <property type="entry name" value="PIN domain-like"/>
    <property type="match status" value="1"/>
</dbReference>
<evidence type="ECO:0000256" key="3">
    <source>
        <dbReference type="SAM" id="MobiDB-lite"/>
    </source>
</evidence>
<dbReference type="SUPFAM" id="SSF47807">
    <property type="entry name" value="5' to 3' exonuclease, C-terminal subdomain"/>
    <property type="match status" value="1"/>
</dbReference>
<evidence type="ECO:0000256" key="2">
    <source>
        <dbReference type="ARBA" id="ARBA00022801"/>
    </source>
</evidence>
<keyword evidence="2" id="KW-0378">Hydrolase</keyword>
<dbReference type="InterPro" id="IPR041177">
    <property type="entry name" value="GEN1_C"/>
</dbReference>
<feature type="region of interest" description="Disordered" evidence="3">
    <location>
        <begin position="812"/>
        <end position="839"/>
    </location>
</feature>
<dbReference type="InterPro" id="IPR006084">
    <property type="entry name" value="XPG/Rad2"/>
</dbReference>
<dbReference type="GO" id="GO:0006281">
    <property type="term" value="P:DNA repair"/>
    <property type="evidence" value="ECO:0007669"/>
    <property type="project" value="UniProtKB-ARBA"/>
</dbReference>
<dbReference type="Pfam" id="PF00752">
    <property type="entry name" value="XPG_N"/>
    <property type="match status" value="1"/>
</dbReference>
<dbReference type="Gene3D" id="3.40.50.1010">
    <property type="entry name" value="5'-nuclease"/>
    <property type="match status" value="2"/>
</dbReference>
<feature type="region of interest" description="Disordered" evidence="3">
    <location>
        <begin position="573"/>
        <end position="636"/>
    </location>
</feature>
<sequence>MGIHGIYKEIGTGRRVALSKFSVEHYERHSRPLRLAIDISIWLFQIQSGKGGSNPALRTFYYRLLRLLSLNIHPLFVFDGPNKPTFKRNKRVGGPHVKVSSVPEFLAKQLLKQFGFPMHLAPGEAEAECALLQREGIVDAVLSEDVDTLMFGSRITMRSWTPEAKSSKTPTHVNVYDAQVTKDSSNMDREGMILVALMSGGDYIPEGIPGCGPKTACEAAKAGFGAQLCKLKRRDEAGFKEWRERLQHELWTNEHKLFRTRRRIEIPEGFPNREVLGYYTHPVVSGAEKLASLRQTLRWDMPIDFPALRSFTADAFDWVCISGAKKFIRNLAPAILTRELRLRAEQGANDGGDLVVQEAAEERLVIAIHGRREHASTDNTPEIRISFLPLNMINIDLSIEPPDEEVVRQVADDSDSDAPLNDDVEIESVAPASPRKRGPSKYNPEELEKIWILDTFLRQGVPLKVQDWEASHKDAKKYMAAKRAAKEATKKKKASGGMCKGALDPFTKVVKPGVARSKMSKPSTPDLDTLDLTTMGRPASTRRDSTESSAAPSTQPGFRMPILNSADFIDLGKTISSQPLPQPRRATKRPSPDPVSPRPHYRSKSETPKSARLRQPTIIDLLSPSQTPTRKGTPSTQRVNRIIDFGPDGAKAAEAEALLFLPDTVTKRRKRSPFKRVETAPAALGDGYPSPLLLNPSDLDDLDLPLPSIIGVHGGVETSAVADADGRTKGIEEIIILSDTPEPPSPSRTPAEVKEPIFAPFARPPAATAEKKPPKTKKKFYQLRESLDGAWKEVEVEVEEEDLTLTKHGASIMSSFTRSSGSQTRGNTRPVDRTDHQGKRWRFSEVSVLDLTED</sequence>
<feature type="region of interest" description="Disordered" evidence="3">
    <location>
        <begin position="513"/>
        <end position="560"/>
    </location>
</feature>
<dbReference type="Proteomes" id="UP000799439">
    <property type="component" value="Unassembled WGS sequence"/>
</dbReference>
<dbReference type="PRINTS" id="PR00853">
    <property type="entry name" value="XPGRADSUPER"/>
</dbReference>
<evidence type="ECO:0000259" key="5">
    <source>
        <dbReference type="SMART" id="SM00485"/>
    </source>
</evidence>
<evidence type="ECO:0000313" key="7">
    <source>
        <dbReference type="Proteomes" id="UP000799439"/>
    </source>
</evidence>
<dbReference type="FunFam" id="3.40.50.1010:FF:000037">
    <property type="entry name" value="Rad2-like endonuclease, putative (AFU_orthologue AFUA_3G13260)"/>
    <property type="match status" value="1"/>
</dbReference>
<dbReference type="FunFam" id="3.40.50.1010:FF:000051">
    <property type="entry name" value="Rad2-like endonuclease, putative (AFU_orthologue AFUA_3G13260)"/>
    <property type="match status" value="1"/>
</dbReference>
<dbReference type="GO" id="GO:0017108">
    <property type="term" value="F:5'-flap endonuclease activity"/>
    <property type="evidence" value="ECO:0007669"/>
    <property type="project" value="TreeGrafter"/>
</dbReference>
<evidence type="ECO:0000259" key="4">
    <source>
        <dbReference type="SMART" id="SM00484"/>
    </source>
</evidence>
<feature type="domain" description="XPG N-terminal" evidence="5">
    <location>
        <begin position="1"/>
        <end position="112"/>
    </location>
</feature>
<dbReference type="OrthoDB" id="2959108at2759"/>
<dbReference type="EMBL" id="ML996091">
    <property type="protein sequence ID" value="KAF2149272.1"/>
    <property type="molecule type" value="Genomic_DNA"/>
</dbReference>
<evidence type="ECO:0000256" key="1">
    <source>
        <dbReference type="ARBA" id="ARBA00022722"/>
    </source>
</evidence>
<organism evidence="6 7">
    <name type="scientific">Myriangium duriaei CBS 260.36</name>
    <dbReference type="NCBI Taxonomy" id="1168546"/>
    <lineage>
        <taxon>Eukaryota</taxon>
        <taxon>Fungi</taxon>
        <taxon>Dikarya</taxon>
        <taxon>Ascomycota</taxon>
        <taxon>Pezizomycotina</taxon>
        <taxon>Dothideomycetes</taxon>
        <taxon>Dothideomycetidae</taxon>
        <taxon>Myriangiales</taxon>
        <taxon>Myriangiaceae</taxon>
        <taxon>Myriangium</taxon>
    </lineage>
</organism>
<accession>A0A9P4ISM4</accession>
<reference evidence="6" key="1">
    <citation type="journal article" date="2020" name="Stud. Mycol.">
        <title>101 Dothideomycetes genomes: a test case for predicting lifestyles and emergence of pathogens.</title>
        <authorList>
            <person name="Haridas S."/>
            <person name="Albert R."/>
            <person name="Binder M."/>
            <person name="Bloem J."/>
            <person name="Labutti K."/>
            <person name="Salamov A."/>
            <person name="Andreopoulos B."/>
            <person name="Baker S."/>
            <person name="Barry K."/>
            <person name="Bills G."/>
            <person name="Bluhm B."/>
            <person name="Cannon C."/>
            <person name="Castanera R."/>
            <person name="Culley D."/>
            <person name="Daum C."/>
            <person name="Ezra D."/>
            <person name="Gonzalez J."/>
            <person name="Henrissat B."/>
            <person name="Kuo A."/>
            <person name="Liang C."/>
            <person name="Lipzen A."/>
            <person name="Lutzoni F."/>
            <person name="Magnuson J."/>
            <person name="Mondo S."/>
            <person name="Nolan M."/>
            <person name="Ohm R."/>
            <person name="Pangilinan J."/>
            <person name="Park H.-J."/>
            <person name="Ramirez L."/>
            <person name="Alfaro M."/>
            <person name="Sun H."/>
            <person name="Tritt A."/>
            <person name="Yoshinaga Y."/>
            <person name="Zwiers L.-H."/>
            <person name="Turgeon B."/>
            <person name="Goodwin S."/>
            <person name="Spatafora J."/>
            <person name="Crous P."/>
            <person name="Grigoriev I."/>
        </authorList>
    </citation>
    <scope>NUCLEOTIDE SEQUENCE</scope>
    <source>
        <strain evidence="6">CBS 260.36</strain>
    </source>
</reference>
<dbReference type="CDD" id="cd09906">
    <property type="entry name" value="H3TH_YEN1"/>
    <property type="match status" value="1"/>
</dbReference>
<evidence type="ECO:0008006" key="8">
    <source>
        <dbReference type="Google" id="ProtNLM"/>
    </source>
</evidence>
<feature type="compositionally biased region" description="Polar residues" evidence="3">
    <location>
        <begin position="547"/>
        <end position="556"/>
    </location>
</feature>
<dbReference type="InterPro" id="IPR006086">
    <property type="entry name" value="XPG-I_dom"/>
</dbReference>
<dbReference type="InterPro" id="IPR006085">
    <property type="entry name" value="XPG_DNA_repair_N"/>
</dbReference>
<dbReference type="AlphaFoldDB" id="A0A9P4ISM4"/>
<gene>
    <name evidence="6" type="ORF">K461DRAFT_245940</name>
</gene>
<feature type="compositionally biased region" description="Acidic residues" evidence="3">
    <location>
        <begin position="412"/>
        <end position="426"/>
    </location>
</feature>
<dbReference type="InterPro" id="IPR037316">
    <property type="entry name" value="Yen1_H3TH"/>
</dbReference>
<dbReference type="CDD" id="cd09870">
    <property type="entry name" value="PIN_YEN1"/>
    <property type="match status" value="1"/>
</dbReference>
<comment type="caution">
    <text evidence="6">The sequence shown here is derived from an EMBL/GenBank/DDBJ whole genome shotgun (WGS) entry which is preliminary data.</text>
</comment>
<proteinExistence type="predicted"/>
<dbReference type="Pfam" id="PF00867">
    <property type="entry name" value="XPG_I"/>
    <property type="match status" value="1"/>
</dbReference>
<keyword evidence="1" id="KW-0540">Nuclease</keyword>
<evidence type="ECO:0000313" key="6">
    <source>
        <dbReference type="EMBL" id="KAF2149272.1"/>
    </source>
</evidence>
<dbReference type="PANTHER" id="PTHR11081">
    <property type="entry name" value="FLAP ENDONUCLEASE FAMILY MEMBER"/>
    <property type="match status" value="1"/>
</dbReference>
<dbReference type="SMART" id="SM00484">
    <property type="entry name" value="XPGI"/>
    <property type="match status" value="1"/>
</dbReference>
<dbReference type="Gene3D" id="1.10.150.20">
    <property type="entry name" value="5' to 3' exonuclease, C-terminal subdomain"/>
    <property type="match status" value="1"/>
</dbReference>
<feature type="compositionally biased region" description="Polar residues" evidence="3">
    <location>
        <begin position="623"/>
        <end position="636"/>
    </location>
</feature>
<protein>
    <recommendedName>
        <fullName evidence="8">XPG-I domain-containing protein</fullName>
    </recommendedName>
</protein>
<dbReference type="InterPro" id="IPR036279">
    <property type="entry name" value="5-3_exonuclease_C_sf"/>
</dbReference>
<keyword evidence="7" id="KW-1185">Reference proteome</keyword>
<name>A0A9P4ISM4_9PEZI</name>
<dbReference type="PANTHER" id="PTHR11081:SF75">
    <property type="entry name" value="ENDONUCLEASE, PUTATIVE (AFU_ORTHOLOGUE AFUA_3G13260)-RELATED"/>
    <property type="match status" value="1"/>
</dbReference>
<feature type="region of interest" description="Disordered" evidence="3">
    <location>
        <begin position="408"/>
        <end position="441"/>
    </location>
</feature>
<feature type="domain" description="XPG-I" evidence="4">
    <location>
        <begin position="112"/>
        <end position="192"/>
    </location>
</feature>
<dbReference type="InterPro" id="IPR029060">
    <property type="entry name" value="PIN-like_dom_sf"/>
</dbReference>
<dbReference type="Pfam" id="PF18380">
    <property type="entry name" value="GEN1_C"/>
    <property type="match status" value="1"/>
</dbReference>
<dbReference type="SMART" id="SM00485">
    <property type="entry name" value="XPGN"/>
    <property type="match status" value="1"/>
</dbReference>